<evidence type="ECO:0000313" key="3">
    <source>
        <dbReference type="EMBL" id="TMP26875.1"/>
    </source>
</evidence>
<dbReference type="Proteomes" id="UP000310249">
    <property type="component" value="Unassembled WGS sequence"/>
</dbReference>
<dbReference type="SUPFAM" id="SSF51294">
    <property type="entry name" value="Hedgehog/intein (Hint) domain"/>
    <property type="match status" value="1"/>
</dbReference>
<reference evidence="4" key="2">
    <citation type="submission" date="2019-06" db="EMBL/GenBank/DDBJ databases">
        <title>Co-occurence of chitin degradation, pigmentation and bioactivity in marine Pseudoalteromonas.</title>
        <authorList>
            <person name="Sonnenschein E.C."/>
            <person name="Bech P.K."/>
        </authorList>
    </citation>
    <scope>NUCLEOTIDE SEQUENCE [LARGE SCALE GENOMIC DNA]</scope>
    <source>
        <strain evidence="4">S2676</strain>
    </source>
</reference>
<dbReference type="AlphaFoldDB" id="A0A5S3WIK6"/>
<dbReference type="SMART" id="SM00306">
    <property type="entry name" value="HintN"/>
    <property type="match status" value="1"/>
</dbReference>
<dbReference type="PROSITE" id="PS50817">
    <property type="entry name" value="INTEIN_N_TER"/>
    <property type="match status" value="1"/>
</dbReference>
<name>A0A5S3WIK6_9GAMM</name>
<gene>
    <name evidence="3" type="ORF">CWB99_17405</name>
</gene>
<protein>
    <recommendedName>
        <fullName evidence="2">Hint domain-containing protein</fullName>
    </recommendedName>
</protein>
<sequence length="682" mass="75187">MKLVSLAVIAALGGASLATVASPLSENSTALSENSTALPKSALKFQALSSAEKVQQRLSKHGLNKSNRPHLFNLLDKREQAKKFGLKAAQTEQLSSLSNSISANCNADKVCSFFKHMGLRAVKDASGTEYVMISAINSEVASTTYTFIDIALIDENGQDITIPRFAEYYGEGISKKRMDIASLGKLSDIMPRLLAAEQIFADAWVTVVYIDENGNEVAEDKNTIVEYSKETLLAELGYQNALSASQNLKHATASTQAWTEALPSSSMPTIQQGALLESAVTNPVDLKEINADSTLDRIKICLNRKYADCDYDAVYPHGTPNDQLKVLVPFSGFRDVMGKVTKIYRPDWSTKDVTYDANGNPSYAIKPAGTQPMGLYHGTEIFIQTKEGGGASKLGGYQGSEHLFSDHISLKYLQKQVGDNVYDYTRISWNIPRSKGVFGDATLYGRYADAHWIMNLSIEVEQEMRGRKRLRNFTYVVGSTDMPEEQTWTDIEHPPMQMVYSCLAKGSMIMLANGKQLPIEQLQVGDLVLGASQFAPNSHMPLEIKDVSIGVEALPMIKITTDSGKELLLTESHPVVTQSGVSAWANKVQQGDRIHTANGLELVTKIEQVKYEDNVYNLKLARTSDDPKHITGETFSMFANGLQVGDLAMQSDNEFEDEVETTQDVLNRIPEAWHKDYLNSIQ</sequence>
<dbReference type="OrthoDB" id="6490967at2"/>
<reference evidence="3 4" key="1">
    <citation type="submission" date="2018-01" db="EMBL/GenBank/DDBJ databases">
        <authorList>
            <person name="Paulsen S."/>
            <person name="Gram L.K."/>
        </authorList>
    </citation>
    <scope>NUCLEOTIDE SEQUENCE [LARGE SCALE GENOMIC DNA]</scope>
    <source>
        <strain evidence="3 4">S2676</strain>
    </source>
</reference>
<dbReference type="InterPro" id="IPR036844">
    <property type="entry name" value="Hint_dom_sf"/>
</dbReference>
<comment type="caution">
    <text evidence="3">The sequence shown here is derived from an EMBL/GenBank/DDBJ whole genome shotgun (WGS) entry which is preliminary data.</text>
</comment>
<dbReference type="EMBL" id="PNCI01000041">
    <property type="protein sequence ID" value="TMP26875.1"/>
    <property type="molecule type" value="Genomic_DNA"/>
</dbReference>
<dbReference type="Gene3D" id="2.170.16.10">
    <property type="entry name" value="Hedgehog/Intein (Hint) domain"/>
    <property type="match status" value="1"/>
</dbReference>
<evidence type="ECO:0000313" key="4">
    <source>
        <dbReference type="Proteomes" id="UP000310249"/>
    </source>
</evidence>
<proteinExistence type="predicted"/>
<feature type="signal peptide" evidence="1">
    <location>
        <begin position="1"/>
        <end position="21"/>
    </location>
</feature>
<accession>A0A5S3WIK6</accession>
<dbReference type="InterPro" id="IPR006141">
    <property type="entry name" value="Intein_N"/>
</dbReference>
<dbReference type="CDD" id="cd00081">
    <property type="entry name" value="Hint"/>
    <property type="match status" value="1"/>
</dbReference>
<evidence type="ECO:0000256" key="1">
    <source>
        <dbReference type="SAM" id="SignalP"/>
    </source>
</evidence>
<dbReference type="GO" id="GO:0016539">
    <property type="term" value="P:intein-mediated protein splicing"/>
    <property type="evidence" value="ECO:0007669"/>
    <property type="project" value="InterPro"/>
</dbReference>
<evidence type="ECO:0000259" key="2">
    <source>
        <dbReference type="SMART" id="SM00306"/>
    </source>
</evidence>
<dbReference type="InterPro" id="IPR003587">
    <property type="entry name" value="Hint_dom_N"/>
</dbReference>
<feature type="domain" description="Hint" evidence="2">
    <location>
        <begin position="500"/>
        <end position="598"/>
    </location>
</feature>
<dbReference type="RefSeq" id="WP_138551164.1">
    <property type="nucleotide sequence ID" value="NZ_PNCH01000018.1"/>
</dbReference>
<feature type="chain" id="PRO_5024274082" description="Hint domain-containing protein" evidence="1">
    <location>
        <begin position="22"/>
        <end position="682"/>
    </location>
</feature>
<organism evidence="3 4">
    <name type="scientific">Pseudoalteromonas rubra</name>
    <dbReference type="NCBI Taxonomy" id="43658"/>
    <lineage>
        <taxon>Bacteria</taxon>
        <taxon>Pseudomonadati</taxon>
        <taxon>Pseudomonadota</taxon>
        <taxon>Gammaproteobacteria</taxon>
        <taxon>Alteromonadales</taxon>
        <taxon>Pseudoalteromonadaceae</taxon>
        <taxon>Pseudoalteromonas</taxon>
    </lineage>
</organism>
<keyword evidence="1" id="KW-0732">Signal</keyword>